<feature type="compositionally biased region" description="Low complexity" evidence="1">
    <location>
        <begin position="51"/>
        <end position="61"/>
    </location>
</feature>
<dbReference type="OrthoDB" id="331660at2759"/>
<organism evidence="2 3">
    <name type="scientific">Toxoplasma gondii GAB2-2007-GAL-DOM2</name>
    <dbReference type="NCBI Taxonomy" id="1130820"/>
    <lineage>
        <taxon>Eukaryota</taxon>
        <taxon>Sar</taxon>
        <taxon>Alveolata</taxon>
        <taxon>Apicomplexa</taxon>
        <taxon>Conoidasida</taxon>
        <taxon>Coccidia</taxon>
        <taxon>Eucoccidiorida</taxon>
        <taxon>Eimeriorina</taxon>
        <taxon>Sarcocystidae</taxon>
        <taxon>Toxoplasma</taxon>
    </lineage>
</organism>
<gene>
    <name evidence="2" type="ORF">TGDOM2_253660</name>
</gene>
<evidence type="ECO:0000256" key="1">
    <source>
        <dbReference type="SAM" id="MobiDB-lite"/>
    </source>
</evidence>
<dbReference type="AlphaFoldDB" id="A0A086JTW4"/>
<name>A0A086JTW4_TOXGO</name>
<reference evidence="2 3" key="1">
    <citation type="submission" date="2014-02" db="EMBL/GenBank/DDBJ databases">
        <authorList>
            <person name="Sibley D."/>
            <person name="Venepally P."/>
            <person name="Karamycheva S."/>
            <person name="Hadjithomas M."/>
            <person name="Khan A."/>
            <person name="Brunk B."/>
            <person name="Roos D."/>
            <person name="Caler E."/>
            <person name="Lorenzi H."/>
        </authorList>
    </citation>
    <scope>NUCLEOTIDE SEQUENCE [LARGE SCALE GENOMIC DNA]</scope>
    <source>
        <strain evidence="2 3">GAB2-2007-GAL-DOM2</strain>
    </source>
</reference>
<protein>
    <submittedName>
        <fullName evidence="2">Uncharacterized protein</fullName>
    </submittedName>
</protein>
<dbReference type="Proteomes" id="UP000028837">
    <property type="component" value="Unassembled WGS sequence"/>
</dbReference>
<comment type="caution">
    <text evidence="2">The sequence shown here is derived from an EMBL/GenBank/DDBJ whole genome shotgun (WGS) entry which is preliminary data.</text>
</comment>
<evidence type="ECO:0000313" key="3">
    <source>
        <dbReference type="Proteomes" id="UP000028837"/>
    </source>
</evidence>
<sequence length="167" mass="19491">MKQRDVANRVIAHLRTELDLIRREVVEAKHRDIIRNRVDQQAPASSAGDRSSSFVNSSESSKPLRSRTRGWKQIDEIKERNRELTQEICDLAETVSHLKRVIKDKADAEQRQSEVRSCCRLSEVSKRYCSVCLFLLLNMDIPAETARYCTQDRLPSWQIDRDNRHNL</sequence>
<proteinExistence type="predicted"/>
<evidence type="ECO:0000313" key="2">
    <source>
        <dbReference type="EMBL" id="KFG35582.1"/>
    </source>
</evidence>
<dbReference type="VEuPathDB" id="ToxoDB:TGDOM2_253660"/>
<accession>A0A086JTW4</accession>
<dbReference type="EMBL" id="AHZU02001158">
    <property type="protein sequence ID" value="KFG35582.1"/>
    <property type="molecule type" value="Genomic_DNA"/>
</dbReference>
<feature type="region of interest" description="Disordered" evidence="1">
    <location>
        <begin position="37"/>
        <end position="69"/>
    </location>
</feature>